<evidence type="ECO:0000256" key="2">
    <source>
        <dbReference type="SAM" id="SignalP"/>
    </source>
</evidence>
<evidence type="ECO:0000313" key="3">
    <source>
        <dbReference type="EMBL" id="TCM84634.1"/>
    </source>
</evidence>
<dbReference type="PROSITE" id="PS51257">
    <property type="entry name" value="PROKAR_LIPOPROTEIN"/>
    <property type="match status" value="1"/>
</dbReference>
<keyword evidence="2" id="KW-0732">Signal</keyword>
<dbReference type="OrthoDB" id="7876680at2"/>
<sequence length="93" mass="8622">MTRLAALGLVLLAGCAAPSGQVAVTPDGQASGRVASGPVTVSGGPDGPGASVRVVQTGTSAVRVGTDGAAVSVRPAGLPVRIGAGTGGVSLGF</sequence>
<dbReference type="AlphaFoldDB" id="A0A4V2R4F6"/>
<feature type="region of interest" description="Disordered" evidence="1">
    <location>
        <begin position="26"/>
        <end position="50"/>
    </location>
</feature>
<reference evidence="3 4" key="1">
    <citation type="submission" date="2019-03" db="EMBL/GenBank/DDBJ databases">
        <title>Genomic Encyclopedia of Type Strains, Phase IV (KMG-IV): sequencing the most valuable type-strain genomes for metagenomic binning, comparative biology and taxonomic classification.</title>
        <authorList>
            <person name="Goeker M."/>
        </authorList>
    </citation>
    <scope>NUCLEOTIDE SEQUENCE [LARGE SCALE GENOMIC DNA]</scope>
    <source>
        <strain evidence="3 4">DSM 21153</strain>
    </source>
</reference>
<evidence type="ECO:0000313" key="4">
    <source>
        <dbReference type="Proteomes" id="UP000295277"/>
    </source>
</evidence>
<evidence type="ECO:0000256" key="1">
    <source>
        <dbReference type="SAM" id="MobiDB-lite"/>
    </source>
</evidence>
<proteinExistence type="predicted"/>
<dbReference type="RefSeq" id="WP_132694888.1">
    <property type="nucleotide sequence ID" value="NZ_SLVM01000011.1"/>
</dbReference>
<keyword evidence="4" id="KW-1185">Reference proteome</keyword>
<accession>A0A4V2R4F6</accession>
<dbReference type="Proteomes" id="UP000295277">
    <property type="component" value="Unassembled WGS sequence"/>
</dbReference>
<gene>
    <name evidence="3" type="ORF">EV216_111116</name>
</gene>
<evidence type="ECO:0008006" key="5">
    <source>
        <dbReference type="Google" id="ProtNLM"/>
    </source>
</evidence>
<feature type="signal peptide" evidence="2">
    <location>
        <begin position="1"/>
        <end position="23"/>
    </location>
</feature>
<protein>
    <recommendedName>
        <fullName evidence="5">Lipoprotein</fullName>
    </recommendedName>
</protein>
<name>A0A4V2R4F6_9RHOB</name>
<dbReference type="EMBL" id="SLVM01000011">
    <property type="protein sequence ID" value="TCM84634.1"/>
    <property type="molecule type" value="Genomic_DNA"/>
</dbReference>
<organism evidence="3 4">
    <name type="scientific">Rhodovulum steppense</name>
    <dbReference type="NCBI Taxonomy" id="540251"/>
    <lineage>
        <taxon>Bacteria</taxon>
        <taxon>Pseudomonadati</taxon>
        <taxon>Pseudomonadota</taxon>
        <taxon>Alphaproteobacteria</taxon>
        <taxon>Rhodobacterales</taxon>
        <taxon>Paracoccaceae</taxon>
        <taxon>Rhodovulum</taxon>
    </lineage>
</organism>
<comment type="caution">
    <text evidence="3">The sequence shown here is derived from an EMBL/GenBank/DDBJ whole genome shotgun (WGS) entry which is preliminary data.</text>
</comment>
<feature type="chain" id="PRO_5020746038" description="Lipoprotein" evidence="2">
    <location>
        <begin position="24"/>
        <end position="93"/>
    </location>
</feature>